<dbReference type="InterPro" id="IPR036396">
    <property type="entry name" value="Cyt_P450_sf"/>
</dbReference>
<keyword evidence="8" id="KW-1185">Reference proteome</keyword>
<feature type="compositionally biased region" description="Low complexity" evidence="5">
    <location>
        <begin position="314"/>
        <end position="326"/>
    </location>
</feature>
<keyword evidence="2" id="KW-0479">Metal-binding</keyword>
<evidence type="ECO:0000256" key="2">
    <source>
        <dbReference type="ARBA" id="ARBA00022723"/>
    </source>
</evidence>
<evidence type="ECO:0000256" key="5">
    <source>
        <dbReference type="SAM" id="MobiDB-lite"/>
    </source>
</evidence>
<evidence type="ECO:0000313" key="8">
    <source>
        <dbReference type="Proteomes" id="UP001189429"/>
    </source>
</evidence>
<accession>A0ABN9VX07</accession>
<dbReference type="SUPFAM" id="SSF48264">
    <property type="entry name" value="Cytochrome P450"/>
    <property type="match status" value="1"/>
</dbReference>
<name>A0ABN9VX07_9DINO</name>
<sequence length="341" mass="38324">MPLATWDRWPPWTSLLSLYAHFGVCHFLARVLAGLCGRWRMMKRMLREVPAIRGTVHPLLGVLPEFIKNRYRLHHWRDEATRGFPVSKILGPVWDPAIVLVFVRDPVCLRHVLKDAFDKYTKADTRKKDFPLSLLAKWIGPGIFTTQHGPGAADKGALWLHQRKIAASIFTRSNFNDNMCVVFASKAKELCAVLEAGKPTDMQKHFFSFTMDSIMKILFGEESHTLGGEQSVVGTAYDNAHRALLGYMEQARASMSLLQFLPWPFGGVQGIAAWLRGRFSPLNRSFEADVAILRVHQHHRPMLRRPREGGAQGPAGAHPARAGAGEAAEERRDAGPPWHGR</sequence>
<feature type="region of interest" description="Disordered" evidence="5">
    <location>
        <begin position="301"/>
        <end position="341"/>
    </location>
</feature>
<evidence type="ECO:0000256" key="6">
    <source>
        <dbReference type="SAM" id="Phobius"/>
    </source>
</evidence>
<dbReference type="InterPro" id="IPR001128">
    <property type="entry name" value="Cyt_P450"/>
</dbReference>
<proteinExistence type="inferred from homology"/>
<keyword evidence="6" id="KW-1133">Transmembrane helix</keyword>
<evidence type="ECO:0000256" key="4">
    <source>
        <dbReference type="ARBA" id="ARBA00023004"/>
    </source>
</evidence>
<keyword evidence="4" id="KW-0408">Iron</keyword>
<dbReference type="Proteomes" id="UP001189429">
    <property type="component" value="Unassembled WGS sequence"/>
</dbReference>
<dbReference type="EMBL" id="CAUYUJ010017704">
    <property type="protein sequence ID" value="CAK0877129.1"/>
    <property type="molecule type" value="Genomic_DNA"/>
</dbReference>
<dbReference type="Gene3D" id="1.10.630.10">
    <property type="entry name" value="Cytochrome P450"/>
    <property type="match status" value="1"/>
</dbReference>
<keyword evidence="6" id="KW-0472">Membrane</keyword>
<evidence type="ECO:0000313" key="7">
    <source>
        <dbReference type="EMBL" id="CAK0877129.1"/>
    </source>
</evidence>
<feature type="transmembrane region" description="Helical" evidence="6">
    <location>
        <begin position="12"/>
        <end position="37"/>
    </location>
</feature>
<dbReference type="Pfam" id="PF00067">
    <property type="entry name" value="p450"/>
    <property type="match status" value="1"/>
</dbReference>
<keyword evidence="6" id="KW-0812">Transmembrane</keyword>
<comment type="caution">
    <text evidence="7">The sequence shown here is derived from an EMBL/GenBank/DDBJ whole genome shotgun (WGS) entry which is preliminary data.</text>
</comment>
<reference evidence="7" key="1">
    <citation type="submission" date="2023-10" db="EMBL/GenBank/DDBJ databases">
        <authorList>
            <person name="Chen Y."/>
            <person name="Shah S."/>
            <person name="Dougan E. K."/>
            <person name="Thang M."/>
            <person name="Chan C."/>
        </authorList>
    </citation>
    <scope>NUCLEOTIDE SEQUENCE [LARGE SCALE GENOMIC DNA]</scope>
</reference>
<dbReference type="PANTHER" id="PTHR24296">
    <property type="entry name" value="CYTOCHROME P450"/>
    <property type="match status" value="1"/>
</dbReference>
<evidence type="ECO:0000256" key="1">
    <source>
        <dbReference type="ARBA" id="ARBA00010617"/>
    </source>
</evidence>
<organism evidence="7 8">
    <name type="scientific">Prorocentrum cordatum</name>
    <dbReference type="NCBI Taxonomy" id="2364126"/>
    <lineage>
        <taxon>Eukaryota</taxon>
        <taxon>Sar</taxon>
        <taxon>Alveolata</taxon>
        <taxon>Dinophyceae</taxon>
        <taxon>Prorocentrales</taxon>
        <taxon>Prorocentraceae</taxon>
        <taxon>Prorocentrum</taxon>
    </lineage>
</organism>
<gene>
    <name evidence="7" type="ORF">PCOR1329_LOCUS61272</name>
</gene>
<comment type="similarity">
    <text evidence="1">Belongs to the cytochrome P450 family.</text>
</comment>
<evidence type="ECO:0000256" key="3">
    <source>
        <dbReference type="ARBA" id="ARBA00023002"/>
    </source>
</evidence>
<protein>
    <submittedName>
        <fullName evidence="7">Uncharacterized protein</fullName>
    </submittedName>
</protein>
<keyword evidence="3" id="KW-0560">Oxidoreductase</keyword>